<dbReference type="InterPro" id="IPR029062">
    <property type="entry name" value="Class_I_gatase-like"/>
</dbReference>
<dbReference type="GO" id="GO:0016811">
    <property type="term" value="F:hydrolase activity, acting on carbon-nitrogen (but not peptide) bonds, in linear amides"/>
    <property type="evidence" value="ECO:0007669"/>
    <property type="project" value="InterPro"/>
</dbReference>
<dbReference type="SUPFAM" id="SSF52317">
    <property type="entry name" value="Class I glutamine amidotransferase-like"/>
    <property type="match status" value="1"/>
</dbReference>
<comment type="caution">
    <text evidence="1">The sequence shown here is derived from an EMBL/GenBank/DDBJ whole genome shotgun (WGS) entry which is preliminary data.</text>
</comment>
<dbReference type="AlphaFoldDB" id="A0A1G2DJU6"/>
<protein>
    <submittedName>
        <fullName evidence="1">Uncharacterized protein</fullName>
    </submittedName>
</protein>
<dbReference type="InterPro" id="IPR044668">
    <property type="entry name" value="PuuD-like"/>
</dbReference>
<dbReference type="Gene3D" id="3.40.50.880">
    <property type="match status" value="1"/>
</dbReference>
<dbReference type="InterPro" id="IPR011697">
    <property type="entry name" value="Peptidase_C26"/>
</dbReference>
<organism evidence="1 2">
    <name type="scientific">Candidatus Lloydbacteria bacterium RIFCSPLOWO2_01_FULL_50_20</name>
    <dbReference type="NCBI Taxonomy" id="1798665"/>
    <lineage>
        <taxon>Bacteria</taxon>
        <taxon>Candidatus Lloydiibacteriota</taxon>
    </lineage>
</organism>
<gene>
    <name evidence="1" type="ORF">A2942_00100</name>
</gene>
<evidence type="ECO:0000313" key="2">
    <source>
        <dbReference type="Proteomes" id="UP000178534"/>
    </source>
</evidence>
<dbReference type="PANTHER" id="PTHR43235">
    <property type="entry name" value="GLUTAMINE AMIDOTRANSFERASE PB2B2.05-RELATED"/>
    <property type="match status" value="1"/>
</dbReference>
<dbReference type="PROSITE" id="PS51273">
    <property type="entry name" value="GATASE_TYPE_1"/>
    <property type="match status" value="1"/>
</dbReference>
<reference evidence="1 2" key="1">
    <citation type="journal article" date="2016" name="Nat. Commun.">
        <title>Thousands of microbial genomes shed light on interconnected biogeochemical processes in an aquifer system.</title>
        <authorList>
            <person name="Anantharaman K."/>
            <person name="Brown C.T."/>
            <person name="Hug L.A."/>
            <person name="Sharon I."/>
            <person name="Castelle C.J."/>
            <person name="Probst A.J."/>
            <person name="Thomas B.C."/>
            <person name="Singh A."/>
            <person name="Wilkins M.J."/>
            <person name="Karaoz U."/>
            <person name="Brodie E.L."/>
            <person name="Williams K.H."/>
            <person name="Hubbard S.S."/>
            <person name="Banfield J.F."/>
        </authorList>
    </citation>
    <scope>NUCLEOTIDE SEQUENCE [LARGE SCALE GENOMIC DNA]</scope>
</reference>
<dbReference type="CDD" id="cd01745">
    <property type="entry name" value="GATase1_2"/>
    <property type="match status" value="1"/>
</dbReference>
<dbReference type="EMBL" id="MHLP01000003">
    <property type="protein sequence ID" value="OGZ13773.1"/>
    <property type="molecule type" value="Genomic_DNA"/>
</dbReference>
<dbReference type="STRING" id="1798665.A2942_00100"/>
<dbReference type="Proteomes" id="UP000178534">
    <property type="component" value="Unassembled WGS sequence"/>
</dbReference>
<dbReference type="Pfam" id="PF07722">
    <property type="entry name" value="Peptidase_C26"/>
    <property type="match status" value="1"/>
</dbReference>
<proteinExistence type="predicted"/>
<dbReference type="GO" id="GO:0005829">
    <property type="term" value="C:cytosol"/>
    <property type="evidence" value="ECO:0007669"/>
    <property type="project" value="TreeGrafter"/>
</dbReference>
<dbReference type="PANTHER" id="PTHR43235:SF1">
    <property type="entry name" value="GLUTAMINE AMIDOTRANSFERASE PB2B2.05-RELATED"/>
    <property type="match status" value="1"/>
</dbReference>
<name>A0A1G2DJU6_9BACT</name>
<accession>A0A1G2DJU6</accession>
<sequence length="260" mass="28459">MDRPRILIPLPNHSDIVPSKYGINQSYIHAVTKNGGEPLCVIRPDAENMLGLLPLVSGILVVGGNDIDPEFYGQKNDGFARYVDRERDQTELTLVRLALKYQLPLLGICRGMQVINVALGGSLYQDVHEEMSGALVHDHHAHGDTQLPRGCYLAHSVDVVEGTLLYRLVKEKTIKVNSLHHQGVKTLGKSLTASAIAPDGLVEAIEISDHPFGLGVEWHPEELIDAASQNIFTSFINAAKNAAAKRSIGHNLKKVQEKTT</sequence>
<evidence type="ECO:0000313" key="1">
    <source>
        <dbReference type="EMBL" id="OGZ13773.1"/>
    </source>
</evidence>